<dbReference type="Gene3D" id="2.60.40.10">
    <property type="entry name" value="Immunoglobulins"/>
    <property type="match status" value="1"/>
</dbReference>
<proteinExistence type="predicted"/>
<dbReference type="Gene3D" id="2.60.40.3440">
    <property type="match status" value="1"/>
</dbReference>
<dbReference type="Proteomes" id="UP000732377">
    <property type="component" value="Unassembled WGS sequence"/>
</dbReference>
<dbReference type="PROSITE" id="PS51272">
    <property type="entry name" value="SLH"/>
    <property type="match status" value="3"/>
</dbReference>
<dbReference type="Pfam" id="PF17963">
    <property type="entry name" value="Big_9"/>
    <property type="match status" value="1"/>
</dbReference>
<feature type="domain" description="SLH" evidence="2">
    <location>
        <begin position="641"/>
        <end position="702"/>
    </location>
</feature>
<feature type="domain" description="SLH" evidence="2">
    <location>
        <begin position="577"/>
        <end position="640"/>
    </location>
</feature>
<feature type="domain" description="SLH" evidence="2">
    <location>
        <begin position="516"/>
        <end position="576"/>
    </location>
</feature>
<organism evidence="3 4">
    <name type="scientific">Symbiobacterium thermophilum</name>
    <dbReference type="NCBI Taxonomy" id="2734"/>
    <lineage>
        <taxon>Bacteria</taxon>
        <taxon>Bacillati</taxon>
        <taxon>Bacillota</taxon>
        <taxon>Clostridia</taxon>
        <taxon>Eubacteriales</taxon>
        <taxon>Symbiobacteriaceae</taxon>
        <taxon>Symbiobacterium</taxon>
    </lineage>
</organism>
<dbReference type="InterPro" id="IPR001119">
    <property type="entry name" value="SLH_dom"/>
</dbReference>
<sequence length="702" mass="73851">MVKASLDDQGTGLSPGVIATIDVAEVNDPPSGQPDRWRTQLRDSGPWKIPFSVLTANDLPGPENEGGQSLTVDAVVTDGSDPAHAPVGGTVRIEGADVIFTPDPGFTGEAAFSYYVRDDGTTGGQPDPQTSPQPARVTFVVRAPSPSPPPKVTLSAPATVTRESEITVTGTANPGAEVTVNGQTVWADIQGNWSARVTLREGRNLITAVSGTARDSVIVIRDTVPPALSLHAPALRTAEDSVTLTAEAEEGATVWIEGVQGRSLTVSLAVGVNRFTALAEDAAGNRTVAAIEIIRVETAPEPVVVEPGAGAAVGLSQFRGELAGGAAAQPVALAIHSPTLNMEALERVQGAGLIAASGDVEATGMESGEQVHELNAPAMVRFTYDPSVVTVPDRLRIYSFDPAQQVWVELGGEVDPEMSTITVQVERLATFAALVPEAGAPVMDAPPAQLRSRDITLTGTYLPNTPVTLVVDGVAQVQGMTDSAGRFRLTGTLEPGRNRVYVMGEGPLASREYAVRYLPPYTDMAGHWAEAVVDALHERGVVSLYPLPRFEPEAQVTRMEFAVMVARALRLPAAEEQAPFTDVAVMPQWALPEVAAAVKAGIIKGMPDGSFAPDRLVTRAEMAAMLTRALAWAGLEVKPEAPEFADQAEIPDWAVEPVAAAVRHGLIKGYPDGTFRPGSPTTRAEAATMVHRLLQTVIGLNP</sequence>
<dbReference type="RefSeq" id="WP_273379031.1">
    <property type="nucleotide sequence ID" value="NZ_PIUK01000056.1"/>
</dbReference>
<dbReference type="PANTHER" id="PTHR43308">
    <property type="entry name" value="OUTER MEMBRANE PROTEIN ALPHA-RELATED"/>
    <property type="match status" value="1"/>
</dbReference>
<dbReference type="InterPro" id="IPR051465">
    <property type="entry name" value="Cell_Envelope_Struct_Comp"/>
</dbReference>
<dbReference type="Pfam" id="PF00395">
    <property type="entry name" value="SLH"/>
    <property type="match status" value="3"/>
</dbReference>
<reference evidence="3" key="1">
    <citation type="submission" date="2017-11" db="EMBL/GenBank/DDBJ databases">
        <title>Three new genomes from thermophilic consortium.</title>
        <authorList>
            <person name="Quaggio R."/>
            <person name="Amgarten D."/>
            <person name="Setubal J.C."/>
        </authorList>
    </citation>
    <scope>NUCLEOTIDE SEQUENCE</scope>
    <source>
        <strain evidence="3">ZCTH01-B2</strain>
    </source>
</reference>
<evidence type="ECO:0000259" key="2">
    <source>
        <dbReference type="PROSITE" id="PS51272"/>
    </source>
</evidence>
<dbReference type="AlphaFoldDB" id="A0A953I7U7"/>
<dbReference type="EMBL" id="PIUK01000056">
    <property type="protein sequence ID" value="MBY6276073.1"/>
    <property type="molecule type" value="Genomic_DNA"/>
</dbReference>
<protein>
    <recommendedName>
        <fullName evidence="2">SLH domain-containing protein</fullName>
    </recommendedName>
</protein>
<evidence type="ECO:0000313" key="3">
    <source>
        <dbReference type="EMBL" id="MBY6276073.1"/>
    </source>
</evidence>
<comment type="caution">
    <text evidence="3">The sequence shown here is derived from an EMBL/GenBank/DDBJ whole genome shotgun (WGS) entry which is preliminary data.</text>
</comment>
<evidence type="ECO:0000313" key="4">
    <source>
        <dbReference type="Proteomes" id="UP000732377"/>
    </source>
</evidence>
<dbReference type="InterPro" id="IPR013783">
    <property type="entry name" value="Ig-like_fold"/>
</dbReference>
<evidence type="ECO:0000256" key="1">
    <source>
        <dbReference type="ARBA" id="ARBA00022737"/>
    </source>
</evidence>
<gene>
    <name evidence="3" type="ORF">CWE10_07615</name>
</gene>
<name>A0A953I7U7_SYMTR</name>
<keyword evidence="1" id="KW-0677">Repeat</keyword>
<accession>A0A953I7U7</accession>